<dbReference type="InterPro" id="IPR005545">
    <property type="entry name" value="YCII"/>
</dbReference>
<protein>
    <submittedName>
        <fullName evidence="3">Uncharacterized conserved protein YciI, contains a putative active-site phosphohistidine</fullName>
    </submittedName>
</protein>
<name>A0A1I5CLA8_9CLOT</name>
<dbReference type="Pfam" id="PF03795">
    <property type="entry name" value="YCII"/>
    <property type="match status" value="1"/>
</dbReference>
<dbReference type="SUPFAM" id="SSF54909">
    <property type="entry name" value="Dimeric alpha+beta barrel"/>
    <property type="match status" value="1"/>
</dbReference>
<keyword evidence="4" id="KW-1185">Reference proteome</keyword>
<dbReference type="InterPro" id="IPR011008">
    <property type="entry name" value="Dimeric_a/b-barrel"/>
</dbReference>
<evidence type="ECO:0000313" key="4">
    <source>
        <dbReference type="Proteomes" id="UP000181899"/>
    </source>
</evidence>
<dbReference type="EMBL" id="FOVK01000006">
    <property type="protein sequence ID" value="SFN87421.1"/>
    <property type="molecule type" value="Genomic_DNA"/>
</dbReference>
<evidence type="ECO:0000259" key="2">
    <source>
        <dbReference type="Pfam" id="PF03795"/>
    </source>
</evidence>
<evidence type="ECO:0000256" key="1">
    <source>
        <dbReference type="ARBA" id="ARBA00007689"/>
    </source>
</evidence>
<dbReference type="RefSeq" id="WP_074912262.1">
    <property type="nucleotide sequence ID" value="NZ_FOVK01000006.1"/>
</dbReference>
<proteinExistence type="inferred from homology"/>
<sequence length="104" mass="12155">MNPKQEFIYILKPREDLLLEENWTDKENEAVDRHFAYLEKLKELGILILAGKTKGMDEKTFGIVIIEAHHELDAMRIMEEDPGVYTGIMGAELFPYHVALMREY</sequence>
<accession>A0A1I5CLA8</accession>
<dbReference type="OrthoDB" id="8589613at2"/>
<comment type="similarity">
    <text evidence="1">Belongs to the YciI family.</text>
</comment>
<organism evidence="3 4">
    <name type="scientific">Proteiniclasticum ruminis</name>
    <dbReference type="NCBI Taxonomy" id="398199"/>
    <lineage>
        <taxon>Bacteria</taxon>
        <taxon>Bacillati</taxon>
        <taxon>Bacillota</taxon>
        <taxon>Clostridia</taxon>
        <taxon>Eubacteriales</taxon>
        <taxon>Clostridiaceae</taxon>
        <taxon>Proteiniclasticum</taxon>
    </lineage>
</organism>
<feature type="domain" description="YCII-related" evidence="2">
    <location>
        <begin position="11"/>
        <end position="88"/>
    </location>
</feature>
<dbReference type="Gene3D" id="3.30.70.1060">
    <property type="entry name" value="Dimeric alpha+beta barrel"/>
    <property type="match status" value="1"/>
</dbReference>
<reference evidence="3 4" key="1">
    <citation type="submission" date="2016-10" db="EMBL/GenBank/DDBJ databases">
        <authorList>
            <person name="de Groot N.N."/>
        </authorList>
    </citation>
    <scope>NUCLEOTIDE SEQUENCE [LARGE SCALE GENOMIC DNA]</scope>
    <source>
        <strain evidence="3 4">ML2</strain>
    </source>
</reference>
<evidence type="ECO:0000313" key="3">
    <source>
        <dbReference type="EMBL" id="SFN87421.1"/>
    </source>
</evidence>
<gene>
    <name evidence="3" type="ORF">SAMN04488695_106160</name>
</gene>
<dbReference type="AlphaFoldDB" id="A0A1I5CLA8"/>
<dbReference type="STRING" id="398199.SAMN05421804_101855"/>
<dbReference type="Proteomes" id="UP000181899">
    <property type="component" value="Unassembled WGS sequence"/>
</dbReference>